<reference evidence="3" key="2">
    <citation type="journal article" date="2020" name="Microorganisms">
        <title>Osmotic Adaptation and Compatible Solute Biosynthesis of Phototrophic Bacteria as Revealed from Genome Analyses.</title>
        <authorList>
            <person name="Imhoff J.F."/>
            <person name="Rahn T."/>
            <person name="Kunzel S."/>
            <person name="Keller A."/>
            <person name="Neulinger S.C."/>
        </authorList>
    </citation>
    <scope>NUCLEOTIDE SEQUENCE</scope>
    <source>
        <strain evidence="3">LMG 28126</strain>
    </source>
</reference>
<evidence type="ECO:0000313" key="4">
    <source>
        <dbReference type="Proteomes" id="UP000706333"/>
    </source>
</evidence>
<sequence length="200" mass="21711">MSVFRTSLAVVLAGVLLAGCNSARDLDDPTVPLGDFYFGHNIVVAENAQRGPLSREAGAEEWEEVLRSEMDRRFRRFDGDRLYHLAIGVEGYILAVPGIPVVASPKSALIFSVSVWDDAAGGRINTPHRITVLESVSGGNLISSGLVMSREEQMQDLAQNAARSIEVWMRDNIDWFGGDPDAGSLPPPRDPLPEALLNSP</sequence>
<proteinExistence type="predicted"/>
<dbReference type="EMBL" id="NHSD01000117">
    <property type="protein sequence ID" value="MBK5926317.1"/>
    <property type="molecule type" value="Genomic_DNA"/>
</dbReference>
<dbReference type="PROSITE" id="PS51257">
    <property type="entry name" value="PROKAR_LIPOPROTEIN"/>
    <property type="match status" value="1"/>
</dbReference>
<organism evidence="3 4">
    <name type="scientific">Rhodobaculum claviforme</name>
    <dbReference type="NCBI Taxonomy" id="1549854"/>
    <lineage>
        <taxon>Bacteria</taxon>
        <taxon>Pseudomonadati</taxon>
        <taxon>Pseudomonadota</taxon>
        <taxon>Alphaproteobacteria</taxon>
        <taxon>Rhodobacterales</taxon>
        <taxon>Paracoccaceae</taxon>
        <taxon>Rhodobaculum</taxon>
    </lineage>
</organism>
<evidence type="ECO:0000256" key="2">
    <source>
        <dbReference type="SAM" id="SignalP"/>
    </source>
</evidence>
<protein>
    <recommendedName>
        <fullName evidence="5">DUF3313 domain-containing protein</fullName>
    </recommendedName>
</protein>
<gene>
    <name evidence="3" type="ORF">CCR87_02930</name>
</gene>
<evidence type="ECO:0000256" key="1">
    <source>
        <dbReference type="SAM" id="MobiDB-lite"/>
    </source>
</evidence>
<dbReference type="Proteomes" id="UP000706333">
    <property type="component" value="Unassembled WGS sequence"/>
</dbReference>
<feature type="region of interest" description="Disordered" evidence="1">
    <location>
        <begin position="179"/>
        <end position="200"/>
    </location>
</feature>
<dbReference type="AlphaFoldDB" id="A0A934TI68"/>
<reference evidence="3" key="1">
    <citation type="submission" date="2017-05" db="EMBL/GenBank/DDBJ databases">
        <authorList>
            <person name="Imhoff J.F."/>
            <person name="Rahn T."/>
            <person name="Kuenzel S."/>
            <person name="Neulinger S.C."/>
        </authorList>
    </citation>
    <scope>NUCLEOTIDE SEQUENCE</scope>
    <source>
        <strain evidence="3">LMG 28126</strain>
    </source>
</reference>
<evidence type="ECO:0008006" key="5">
    <source>
        <dbReference type="Google" id="ProtNLM"/>
    </source>
</evidence>
<name>A0A934TI68_9RHOB</name>
<keyword evidence="2" id="KW-0732">Signal</keyword>
<dbReference type="RefSeq" id="WP_201156006.1">
    <property type="nucleotide sequence ID" value="NZ_NHSD01000117.1"/>
</dbReference>
<accession>A0A934TI68</accession>
<evidence type="ECO:0000313" key="3">
    <source>
        <dbReference type="EMBL" id="MBK5926317.1"/>
    </source>
</evidence>
<comment type="caution">
    <text evidence="3">The sequence shown here is derived from an EMBL/GenBank/DDBJ whole genome shotgun (WGS) entry which is preliminary data.</text>
</comment>
<keyword evidence="4" id="KW-1185">Reference proteome</keyword>
<feature type="chain" id="PRO_5037921428" description="DUF3313 domain-containing protein" evidence="2">
    <location>
        <begin position="24"/>
        <end position="200"/>
    </location>
</feature>
<feature type="signal peptide" evidence="2">
    <location>
        <begin position="1"/>
        <end position="23"/>
    </location>
</feature>